<dbReference type="SUPFAM" id="SSF51126">
    <property type="entry name" value="Pectin lyase-like"/>
    <property type="match status" value="2"/>
</dbReference>
<evidence type="ECO:0000256" key="1">
    <source>
        <dbReference type="SAM" id="MobiDB-lite"/>
    </source>
</evidence>
<protein>
    <submittedName>
        <fullName evidence="2">Uncharacterized protein</fullName>
    </submittedName>
</protein>
<reference evidence="2 3" key="1">
    <citation type="submission" date="2014-02" db="EMBL/GenBank/DDBJ databases">
        <title>The small core and large imbalanced accessory genome model reveals a collaborative survival strategy of Sorangium cellulosum strains in nature.</title>
        <authorList>
            <person name="Han K."/>
            <person name="Peng R."/>
            <person name="Blom J."/>
            <person name="Li Y.-Z."/>
        </authorList>
    </citation>
    <scope>NUCLEOTIDE SEQUENCE [LARGE SCALE GENOMIC DNA]</scope>
    <source>
        <strain evidence="2 3">So0149</strain>
    </source>
</reference>
<sequence>MSEPPHGGACCRRTPITAQDINGGPDPTRRVPFVITAPGHYALVEDVDWVAADENARAITIASDDVTLDLCGRTLRQIDPPAPARAPDPSARPCRGEVVSGNVGVYAEGRRRLVIKNGGVLGVQGVGIVAKACCQVDLIGLSVRRCGGDGVVDTTFLRRNGGIFVMGAQDAEGNIAFASDIRMLDCVCSENTSRLDFVVTLGALVLFCDDVEVKRCVFNRTANTSAEPSGVQFNVVGADFVICRNVLVEDCEAHDNTSGGEPAGFFAWGENYKFLRCRANRNFTLTGNRACGFNISTTNNLEMVDCEADGNYNANPAASADAVRDFSALGFRIGRAVFRASIEGCRALGNHSVGANAPAAGFALHATGQVVLRRCVALGNRNASGTAENDGLAAGFIASAPLADPGGGLVGGEGNAFIDCIADGNTVHRAPLFVQPPAPPVDAVPSRGDPRKGAGFLLDRQKDARIVGCNAANNDGKGIWLRGCARALVEGNTLSGNTLYGIQNEDPAGLSAFLGNRAHLNGSRHRHSYVGLPPGTPIRKWTLGAPPSDGPWGPVDNLSVRMP</sequence>
<accession>A0A150SA93</accession>
<gene>
    <name evidence="2" type="ORF">BE18_34420</name>
</gene>
<proteinExistence type="predicted"/>
<dbReference type="NCBIfam" id="TIGR03804">
    <property type="entry name" value="para_beta_helix"/>
    <property type="match status" value="1"/>
</dbReference>
<organism evidence="2 3">
    <name type="scientific">Sorangium cellulosum</name>
    <name type="common">Polyangium cellulosum</name>
    <dbReference type="NCBI Taxonomy" id="56"/>
    <lineage>
        <taxon>Bacteria</taxon>
        <taxon>Pseudomonadati</taxon>
        <taxon>Myxococcota</taxon>
        <taxon>Polyangia</taxon>
        <taxon>Polyangiales</taxon>
        <taxon>Polyangiaceae</taxon>
        <taxon>Sorangium</taxon>
    </lineage>
</organism>
<dbReference type="AlphaFoldDB" id="A0A150SA93"/>
<name>A0A150SA93_SORCE</name>
<dbReference type="Gene3D" id="2.160.20.10">
    <property type="entry name" value="Single-stranded right-handed beta-helix, Pectin lyase-like"/>
    <property type="match status" value="2"/>
</dbReference>
<feature type="region of interest" description="Disordered" evidence="1">
    <location>
        <begin position="544"/>
        <end position="563"/>
    </location>
</feature>
<comment type="caution">
    <text evidence="2">The sequence shown here is derived from an EMBL/GenBank/DDBJ whole genome shotgun (WGS) entry which is preliminary data.</text>
</comment>
<dbReference type="InterPro" id="IPR011050">
    <property type="entry name" value="Pectin_lyase_fold/virulence"/>
</dbReference>
<dbReference type="InterPro" id="IPR012334">
    <property type="entry name" value="Pectin_lyas_fold"/>
</dbReference>
<evidence type="ECO:0000313" key="3">
    <source>
        <dbReference type="Proteomes" id="UP000075515"/>
    </source>
</evidence>
<dbReference type="InterPro" id="IPR006626">
    <property type="entry name" value="PbH1"/>
</dbReference>
<dbReference type="Proteomes" id="UP000075515">
    <property type="component" value="Unassembled WGS sequence"/>
</dbReference>
<evidence type="ECO:0000313" key="2">
    <source>
        <dbReference type="EMBL" id="KYF89369.1"/>
    </source>
</evidence>
<dbReference type="EMBL" id="JEMC01002249">
    <property type="protein sequence ID" value="KYF89369.1"/>
    <property type="molecule type" value="Genomic_DNA"/>
</dbReference>
<dbReference type="InterPro" id="IPR022441">
    <property type="entry name" value="Para_beta_helix_rpt-2"/>
</dbReference>
<dbReference type="SMART" id="SM00710">
    <property type="entry name" value="PbH1"/>
    <property type="match status" value="7"/>
</dbReference>